<organism evidence="1">
    <name type="scientific">Anopheles atroparvus</name>
    <name type="common">European mosquito</name>
    <dbReference type="NCBI Taxonomy" id="41427"/>
    <lineage>
        <taxon>Eukaryota</taxon>
        <taxon>Metazoa</taxon>
        <taxon>Ecdysozoa</taxon>
        <taxon>Arthropoda</taxon>
        <taxon>Hexapoda</taxon>
        <taxon>Insecta</taxon>
        <taxon>Pterygota</taxon>
        <taxon>Neoptera</taxon>
        <taxon>Endopterygota</taxon>
        <taxon>Diptera</taxon>
        <taxon>Nematocera</taxon>
        <taxon>Culicoidea</taxon>
        <taxon>Culicidae</taxon>
        <taxon>Anophelinae</taxon>
        <taxon>Anopheles</taxon>
    </lineage>
</organism>
<protein>
    <submittedName>
        <fullName evidence="1">Uncharacterized protein</fullName>
    </submittedName>
</protein>
<evidence type="ECO:0000313" key="1">
    <source>
        <dbReference type="EnsemblMetazoa" id="AATE019266-PA.1"/>
    </source>
</evidence>
<dbReference type="AlphaFoldDB" id="A0A182JJK1"/>
<name>A0A182JJK1_ANOAO</name>
<dbReference type="VEuPathDB" id="VectorBase:AATE019266"/>
<accession>A0A182JJK1</accession>
<reference evidence="1" key="1">
    <citation type="submission" date="2022-08" db="UniProtKB">
        <authorList>
            <consortium name="EnsemblMetazoa"/>
        </authorList>
    </citation>
    <scope>IDENTIFICATION</scope>
    <source>
        <strain evidence="1">EBRO</strain>
    </source>
</reference>
<proteinExistence type="predicted"/>
<sequence length="205" mass="22224">MIFGDLVCCVHFVVLFQSCTGAALVAPSADLGPPARGRNGTAGLAAEGQIVASAQVRQPGPGMVSNNRTAGRYTDSLPGELNEYCRTSQDCRQHAHVCDSRTQSCSCAEGYRPDQASRVCLGAVGRRCLYDSHCITNAYCKGQMICTCKREYGFLTDDNWSCQASSATASARIGTTRHRVPYDVQRFLSLLVACSSWFALHRRPT</sequence>
<dbReference type="EnsemblMetazoa" id="AATE019266-RA">
    <property type="protein sequence ID" value="AATE019266-PA.1"/>
    <property type="gene ID" value="AATE019266"/>
</dbReference>